<dbReference type="GO" id="GO:0005737">
    <property type="term" value="C:cytoplasm"/>
    <property type="evidence" value="ECO:0007669"/>
    <property type="project" value="UniProtKB-ARBA"/>
</dbReference>
<dbReference type="Pfam" id="PF01764">
    <property type="entry name" value="Lipase_3"/>
    <property type="match status" value="1"/>
</dbReference>
<sequence length="444" mass="50449">MDSQRYDELHGSNNWAGLLDPFDLDLRNLILGYGDLASAAERAFNNDAASLYNGYSNYGKSSFFKQVMLPWADSKYQVTSFIYATAHVSSMFPILKPILSHFPLLPPDLSRGGTEFETNWMGYVAVSNDEYSKLIGRREICVVWRGTARYYEWIEDILGVDPVPVKPLLPHSSSSFLPGQTHHEGDNNQRDIPHVMGGWLSLYNTSDPNSEFIPSSARKQLLQSIKELLEKYKNEKVSITCVGHSLGACLAALSAFDIAMNVVTPDINVSAFIFASPQVGNQAFKQMMEKLPNLKVLSVKNESDIVPLWPSKITKWVNDNTWVTLPTKWQEYVDFGVELRIDTKKSPYLKDEKEIKGTFPPFVYHNLQGMLHSLSGWNGKDGDFDWGLVKRSLGWVNMSTDYLKKEYKIPANWWGEKNKGMVLNDHGYWVLSPVLDRYDHDLPE</sequence>
<dbReference type="OMA" id="PSEWCED"/>
<dbReference type="OrthoDB" id="438440at2759"/>
<accession>A0A251T800</accession>
<reference evidence="8" key="2">
    <citation type="submission" date="2017-02" db="EMBL/GenBank/DDBJ databases">
        <title>Sunflower complete genome.</title>
        <authorList>
            <person name="Langlade N."/>
            <person name="Munos S."/>
        </authorList>
    </citation>
    <scope>NUCLEOTIDE SEQUENCE [LARGE SCALE GENOMIC DNA]</scope>
    <source>
        <tissue evidence="8">Leaves</tissue>
    </source>
</reference>
<dbReference type="InterPro" id="IPR033556">
    <property type="entry name" value="PLA"/>
</dbReference>
<dbReference type="AlphaFoldDB" id="A0A251T800"/>
<proteinExistence type="inferred from homology"/>
<reference evidence="7" key="3">
    <citation type="submission" date="2020-06" db="EMBL/GenBank/DDBJ databases">
        <title>Helianthus annuus Genome sequencing and assembly Release 2.</title>
        <authorList>
            <person name="Gouzy J."/>
            <person name="Langlade N."/>
            <person name="Munos S."/>
        </authorList>
    </citation>
    <scope>NUCLEOTIDE SEQUENCE</scope>
    <source>
        <tissue evidence="7">Leaves</tissue>
    </source>
</reference>
<reference evidence="7 9" key="1">
    <citation type="journal article" date="2017" name="Nature">
        <title>The sunflower genome provides insights into oil metabolism, flowering and Asterid evolution.</title>
        <authorList>
            <person name="Badouin H."/>
            <person name="Gouzy J."/>
            <person name="Grassa C.J."/>
            <person name="Murat F."/>
            <person name="Staton S.E."/>
            <person name="Cottret L."/>
            <person name="Lelandais-Briere C."/>
            <person name="Owens G.L."/>
            <person name="Carrere S."/>
            <person name="Mayjonade B."/>
            <person name="Legrand L."/>
            <person name="Gill N."/>
            <person name="Kane N.C."/>
            <person name="Bowers J.E."/>
            <person name="Hubner S."/>
            <person name="Bellec A."/>
            <person name="Berard A."/>
            <person name="Berges H."/>
            <person name="Blanchet N."/>
            <person name="Boniface M.C."/>
            <person name="Brunel D."/>
            <person name="Catrice O."/>
            <person name="Chaidir N."/>
            <person name="Claudel C."/>
            <person name="Donnadieu C."/>
            <person name="Faraut T."/>
            <person name="Fievet G."/>
            <person name="Helmstetter N."/>
            <person name="King M."/>
            <person name="Knapp S.J."/>
            <person name="Lai Z."/>
            <person name="Le Paslier M.C."/>
            <person name="Lippi Y."/>
            <person name="Lorenzon L."/>
            <person name="Mandel J.R."/>
            <person name="Marage G."/>
            <person name="Marchand G."/>
            <person name="Marquand E."/>
            <person name="Bret-Mestries E."/>
            <person name="Morien E."/>
            <person name="Nambeesan S."/>
            <person name="Nguyen T."/>
            <person name="Pegot-Espagnet P."/>
            <person name="Pouilly N."/>
            <person name="Raftis F."/>
            <person name="Sallet E."/>
            <person name="Schiex T."/>
            <person name="Thomas J."/>
            <person name="Vandecasteele C."/>
            <person name="Vares D."/>
            <person name="Vear F."/>
            <person name="Vautrin S."/>
            <person name="Crespi M."/>
            <person name="Mangin B."/>
            <person name="Burke J.M."/>
            <person name="Salse J."/>
            <person name="Munos S."/>
            <person name="Vincourt P."/>
            <person name="Rieseberg L.H."/>
            <person name="Langlade N.B."/>
        </authorList>
    </citation>
    <scope>NUCLEOTIDE SEQUENCE [LARGE SCALE GENOMIC DNA]</scope>
    <source>
        <strain evidence="9">cv. SF193</strain>
        <tissue evidence="7">Leaves</tissue>
    </source>
</reference>
<evidence type="ECO:0000256" key="3">
    <source>
        <dbReference type="ARBA" id="ARBA00022963"/>
    </source>
</evidence>
<name>A0A251T800_HELAN</name>
<keyword evidence="4 5" id="KW-0443">Lipid metabolism</keyword>
<evidence type="ECO:0000256" key="5">
    <source>
        <dbReference type="RuleBase" id="RU367093"/>
    </source>
</evidence>
<evidence type="ECO:0000313" key="8">
    <source>
        <dbReference type="EMBL" id="OTG07034.1"/>
    </source>
</evidence>
<evidence type="ECO:0000313" key="7">
    <source>
        <dbReference type="EMBL" id="KAF5817503.1"/>
    </source>
</evidence>
<evidence type="ECO:0000259" key="6">
    <source>
        <dbReference type="Pfam" id="PF01764"/>
    </source>
</evidence>
<dbReference type="Gene3D" id="3.40.50.1820">
    <property type="entry name" value="alpha/beta hydrolase"/>
    <property type="match status" value="1"/>
</dbReference>
<evidence type="ECO:0000256" key="4">
    <source>
        <dbReference type="ARBA" id="ARBA00023098"/>
    </source>
</evidence>
<comment type="similarity">
    <text evidence="1 5">Belongs to the AB hydrolase superfamily. Lipase family.</text>
</comment>
<dbReference type="CDD" id="cd00519">
    <property type="entry name" value="Lipase_3"/>
    <property type="match status" value="1"/>
</dbReference>
<dbReference type="InterPro" id="IPR002921">
    <property type="entry name" value="Fungal_lipase-type"/>
</dbReference>
<dbReference type="EMBL" id="CM007900">
    <property type="protein sequence ID" value="OTG07034.1"/>
    <property type="molecule type" value="Genomic_DNA"/>
</dbReference>
<dbReference type="PANTHER" id="PTHR31828">
    <property type="entry name" value="PHOSPHOLIPASE A1-IIGAMMA"/>
    <property type="match status" value="1"/>
</dbReference>
<feature type="domain" description="Fungal lipase-type" evidence="6">
    <location>
        <begin position="142"/>
        <end position="311"/>
    </location>
</feature>
<keyword evidence="9" id="KW-1185">Reference proteome</keyword>
<dbReference type="Gramene" id="mRNA:HanXRQr2_Chr02g0053741">
    <property type="protein sequence ID" value="mRNA:HanXRQr2_Chr02g0053741"/>
    <property type="gene ID" value="HanXRQr2_Chr02g0053741"/>
</dbReference>
<dbReference type="GO" id="GO:0016042">
    <property type="term" value="P:lipid catabolic process"/>
    <property type="evidence" value="ECO:0007669"/>
    <property type="project" value="UniProtKB-UniRule"/>
</dbReference>
<dbReference type="InterPro" id="IPR029058">
    <property type="entry name" value="AB_hydrolase_fold"/>
</dbReference>
<organism evidence="8 9">
    <name type="scientific">Helianthus annuus</name>
    <name type="common">Common sunflower</name>
    <dbReference type="NCBI Taxonomy" id="4232"/>
    <lineage>
        <taxon>Eukaryota</taxon>
        <taxon>Viridiplantae</taxon>
        <taxon>Streptophyta</taxon>
        <taxon>Embryophyta</taxon>
        <taxon>Tracheophyta</taxon>
        <taxon>Spermatophyta</taxon>
        <taxon>Magnoliopsida</taxon>
        <taxon>eudicotyledons</taxon>
        <taxon>Gunneridae</taxon>
        <taxon>Pentapetalae</taxon>
        <taxon>asterids</taxon>
        <taxon>campanulids</taxon>
        <taxon>Asterales</taxon>
        <taxon>Asteraceae</taxon>
        <taxon>Asteroideae</taxon>
        <taxon>Heliantheae alliance</taxon>
        <taxon>Heliantheae</taxon>
        <taxon>Helianthus</taxon>
    </lineage>
</organism>
<gene>
    <name evidence="8" type="ORF">HannXRQ_Chr11g0325811</name>
    <name evidence="7" type="ORF">HanXRQr2_Chr02g0053741</name>
</gene>
<evidence type="ECO:0000256" key="2">
    <source>
        <dbReference type="ARBA" id="ARBA00022801"/>
    </source>
</evidence>
<evidence type="ECO:0000256" key="1">
    <source>
        <dbReference type="ARBA" id="ARBA00010701"/>
    </source>
</evidence>
<dbReference type="SUPFAM" id="SSF53474">
    <property type="entry name" value="alpha/beta-Hydrolases"/>
    <property type="match status" value="1"/>
</dbReference>
<evidence type="ECO:0000313" key="9">
    <source>
        <dbReference type="Proteomes" id="UP000215914"/>
    </source>
</evidence>
<dbReference type="GO" id="GO:0008970">
    <property type="term" value="F:phospholipase A1 activity"/>
    <property type="evidence" value="ECO:0007669"/>
    <property type="project" value="UniProtKB-UniRule"/>
</dbReference>
<dbReference type="EC" id="3.1.1.-" evidence="5"/>
<keyword evidence="3 5" id="KW-0442">Lipid degradation</keyword>
<dbReference type="Proteomes" id="UP000215914">
    <property type="component" value="Chromosome 11"/>
</dbReference>
<protein>
    <recommendedName>
        <fullName evidence="5">Phospholipase A1</fullName>
        <ecNumber evidence="5">3.1.1.-</ecNumber>
    </recommendedName>
</protein>
<dbReference type="FunFam" id="3.40.50.1820:FF:000065">
    <property type="entry name" value="Phospholipase A1-II 3"/>
    <property type="match status" value="1"/>
</dbReference>
<dbReference type="EMBL" id="MNCJ02000317">
    <property type="protein sequence ID" value="KAF5817503.1"/>
    <property type="molecule type" value="Genomic_DNA"/>
</dbReference>
<comment type="function">
    <text evidence="5">Acylhydrolase that catalyzes the hydrolysis of phospholipids at the sn-1 position.</text>
</comment>
<dbReference type="InParanoid" id="A0A251T800"/>
<dbReference type="PANTHER" id="PTHR31828:SF31">
    <property type="entry name" value="PHOSPHOLIPASE A1"/>
    <property type="match status" value="1"/>
</dbReference>
<keyword evidence="2 5" id="KW-0378">Hydrolase</keyword>